<dbReference type="AlphaFoldDB" id="A0A8X8FLX9"/>
<evidence type="ECO:0008006" key="3">
    <source>
        <dbReference type="Google" id="ProtNLM"/>
    </source>
</evidence>
<reference evidence="1 2" key="1">
    <citation type="submission" date="2020-08" db="EMBL/GenBank/DDBJ databases">
        <title>A Genomic Blueprint of the Chicken Gut Microbiome.</title>
        <authorList>
            <person name="Gilroy R."/>
            <person name="Ravi A."/>
            <person name="Getino M."/>
            <person name="Pursley I."/>
            <person name="Horton D.L."/>
            <person name="Alikhan N.-F."/>
            <person name="Baker D."/>
            <person name="Gharbi K."/>
            <person name="Hall N."/>
            <person name="Watson M."/>
            <person name="Adriaenssens E.M."/>
            <person name="Foster-Nyarko E."/>
            <person name="Jarju S."/>
            <person name="Secka A."/>
            <person name="Antonio M."/>
            <person name="Oren A."/>
            <person name="Chaudhuri R."/>
            <person name="La Ragione R.M."/>
            <person name="Hildebrand F."/>
            <person name="Pallen M.J."/>
        </authorList>
    </citation>
    <scope>NUCLEOTIDE SEQUENCE [LARGE SCALE GENOMIC DNA]</scope>
    <source>
        <strain evidence="1 2">Sa5BUN4</strain>
    </source>
</reference>
<dbReference type="Pfam" id="PF09694">
    <property type="entry name" value="Gcw_chp"/>
    <property type="match status" value="1"/>
</dbReference>
<sequence>MGSVGMAGVMAMNLVAVGDAKADVTGTLALASDYIWRGSSQTGEEAAVQAGVRATHGSGLYASLWGSNVSFEPDSGARSEFDAVLGWSGELAPDWSLDANATRYLYPGTGRALDWTELSATATFKQRAWLQLAHSRDALAGGHPGTYAQIGMRLSLSDATRLEAAYGQYRLASAQAPDYQHVQLSVIHAIAPRWEVRATGHATDNAARQLFPGNAGTRLEVALQASF</sequence>
<dbReference type="InterPro" id="IPR010239">
    <property type="entry name" value="CHP02001"/>
</dbReference>
<gene>
    <name evidence="1" type="ORF">H9654_09070</name>
</gene>
<accession>A0A8X8FLX9</accession>
<dbReference type="Proteomes" id="UP000636938">
    <property type="component" value="Unassembled WGS sequence"/>
</dbReference>
<organism evidence="1 2">
    <name type="scientific">Stenotrophomonas lacuserhaii</name>
    <dbReference type="NCBI Taxonomy" id="2760084"/>
    <lineage>
        <taxon>Bacteria</taxon>
        <taxon>Pseudomonadati</taxon>
        <taxon>Pseudomonadota</taxon>
        <taxon>Gammaproteobacteria</taxon>
        <taxon>Lysobacterales</taxon>
        <taxon>Lysobacteraceae</taxon>
        <taxon>Stenotrophomonas</taxon>
    </lineage>
</organism>
<dbReference type="EMBL" id="JACSQS010000007">
    <property type="protein sequence ID" value="MBD7954358.1"/>
    <property type="molecule type" value="Genomic_DNA"/>
</dbReference>
<keyword evidence="2" id="KW-1185">Reference proteome</keyword>
<dbReference type="RefSeq" id="WP_191770591.1">
    <property type="nucleotide sequence ID" value="NZ_JACSQS010000007.1"/>
</dbReference>
<protein>
    <recommendedName>
        <fullName evidence="3">Porin domain-containing protein</fullName>
    </recommendedName>
</protein>
<dbReference type="NCBIfam" id="TIGR02001">
    <property type="entry name" value="gcw_chp"/>
    <property type="match status" value="1"/>
</dbReference>
<proteinExistence type="predicted"/>
<evidence type="ECO:0000313" key="1">
    <source>
        <dbReference type="EMBL" id="MBD7954358.1"/>
    </source>
</evidence>
<name>A0A8X8FLX9_9GAMM</name>
<evidence type="ECO:0000313" key="2">
    <source>
        <dbReference type="Proteomes" id="UP000636938"/>
    </source>
</evidence>
<comment type="caution">
    <text evidence="1">The sequence shown here is derived from an EMBL/GenBank/DDBJ whole genome shotgun (WGS) entry which is preliminary data.</text>
</comment>